<evidence type="ECO:0000313" key="6">
    <source>
        <dbReference type="EMBL" id="KFK21917.1"/>
    </source>
</evidence>
<feature type="transmembrane region" description="Helical" evidence="4">
    <location>
        <begin position="248"/>
        <end position="272"/>
    </location>
</feature>
<dbReference type="EMBL" id="KL994581">
    <property type="protein sequence ID" value="KFK21917.1"/>
    <property type="molecule type" value="Genomic_DNA"/>
</dbReference>
<dbReference type="Gramene" id="KFK21917">
    <property type="protein sequence ID" value="KFK21917"/>
    <property type="gene ID" value="AALP_AAs44007U000300"/>
</dbReference>
<evidence type="ECO:0000256" key="2">
    <source>
        <dbReference type="ARBA" id="ARBA00023004"/>
    </source>
</evidence>
<gene>
    <name evidence="6" type="ORF">AALP_AAs44007U000300</name>
</gene>
<dbReference type="Proteomes" id="UP000029120">
    <property type="component" value="Unassembled WGS sequence"/>
</dbReference>
<keyword evidence="1 3" id="KW-0479">Metal-binding</keyword>
<proteinExistence type="inferred from homology"/>
<sequence>DIQGYETKSQRDPEDGVDRLDYLFHNIWPPSWIDYRYWPKNPPEYREVNEEYTRHVKKLVEKIVGWLSEGLGLDREALIKEGFGGRDMAVYTMKINHYPPYPKLDLVLGLNPHTDPNGLTILVSNEIPGLQVFKDDHWFDVEYIPSAIICLIGDPILRMSNGKYKNVLHRTTVEKERTRMSWVVLFKPAYDMVIRPLMKLTGDGCETPKFKPVTYRDHVYRKVWFDVVSRPVWSALLGVALLRLSFGLGSWLCLFYLSNSISCVMLFMSSFFDWG</sequence>
<keyword evidence="7" id="KW-1185">Reference proteome</keyword>
<evidence type="ECO:0000313" key="7">
    <source>
        <dbReference type="Proteomes" id="UP000029120"/>
    </source>
</evidence>
<dbReference type="OMA" id="TFAEYRY"/>
<dbReference type="PANTHER" id="PTHR47991">
    <property type="entry name" value="OXOGLUTARATE/IRON-DEPENDENT DIOXYGENASE"/>
    <property type="match status" value="1"/>
</dbReference>
<keyword evidence="2 3" id="KW-0408">Iron</keyword>
<name>A0A087FWB5_ARAAL</name>
<dbReference type="Gene3D" id="2.60.120.330">
    <property type="entry name" value="B-lactam Antibiotic, Isopenicillin N Synthase, Chain"/>
    <property type="match status" value="1"/>
</dbReference>
<dbReference type="AlphaFoldDB" id="A0A087FWB5"/>
<dbReference type="OrthoDB" id="627829at2759"/>
<dbReference type="InterPro" id="IPR005123">
    <property type="entry name" value="Oxoglu/Fe-dep_dioxygenase_dom"/>
</dbReference>
<reference evidence="7" key="1">
    <citation type="journal article" date="2015" name="Nat. Plants">
        <title>Genome expansion of Arabis alpina linked with retrotransposition and reduced symmetric DNA methylation.</title>
        <authorList>
            <person name="Willing E.M."/>
            <person name="Rawat V."/>
            <person name="Mandakova T."/>
            <person name="Maumus F."/>
            <person name="James G.V."/>
            <person name="Nordstroem K.J."/>
            <person name="Becker C."/>
            <person name="Warthmann N."/>
            <person name="Chica C."/>
            <person name="Szarzynska B."/>
            <person name="Zytnicki M."/>
            <person name="Albani M.C."/>
            <person name="Kiefer C."/>
            <person name="Bergonzi S."/>
            <person name="Castaings L."/>
            <person name="Mateos J.L."/>
            <person name="Berns M.C."/>
            <person name="Bujdoso N."/>
            <person name="Piofczyk T."/>
            <person name="de Lorenzo L."/>
            <person name="Barrero-Sicilia C."/>
            <person name="Mateos I."/>
            <person name="Piednoel M."/>
            <person name="Hagmann J."/>
            <person name="Chen-Min-Tao R."/>
            <person name="Iglesias-Fernandez R."/>
            <person name="Schuster S.C."/>
            <person name="Alonso-Blanco C."/>
            <person name="Roudier F."/>
            <person name="Carbonero P."/>
            <person name="Paz-Ares J."/>
            <person name="Davis S.J."/>
            <person name="Pecinka A."/>
            <person name="Quesneville H."/>
            <person name="Colot V."/>
            <person name="Lysak M.A."/>
            <person name="Weigel D."/>
            <person name="Coupland G."/>
            <person name="Schneeberger K."/>
        </authorList>
    </citation>
    <scope>NUCLEOTIDE SEQUENCE [LARGE SCALE GENOMIC DNA]</scope>
    <source>
        <strain evidence="7">cv. Pajares</strain>
    </source>
</reference>
<comment type="similarity">
    <text evidence="3">Belongs to the iron/ascorbate-dependent oxidoreductase family.</text>
</comment>
<keyword evidence="4" id="KW-1133">Transmembrane helix</keyword>
<evidence type="ECO:0000256" key="1">
    <source>
        <dbReference type="ARBA" id="ARBA00022723"/>
    </source>
</evidence>
<organism evidence="6 7">
    <name type="scientific">Arabis alpina</name>
    <name type="common">Alpine rock-cress</name>
    <dbReference type="NCBI Taxonomy" id="50452"/>
    <lineage>
        <taxon>Eukaryota</taxon>
        <taxon>Viridiplantae</taxon>
        <taxon>Streptophyta</taxon>
        <taxon>Embryophyta</taxon>
        <taxon>Tracheophyta</taxon>
        <taxon>Spermatophyta</taxon>
        <taxon>Magnoliopsida</taxon>
        <taxon>eudicotyledons</taxon>
        <taxon>Gunneridae</taxon>
        <taxon>Pentapetalae</taxon>
        <taxon>rosids</taxon>
        <taxon>malvids</taxon>
        <taxon>Brassicales</taxon>
        <taxon>Brassicaceae</taxon>
        <taxon>Arabideae</taxon>
        <taxon>Arabis</taxon>
    </lineage>
</organism>
<evidence type="ECO:0000259" key="5">
    <source>
        <dbReference type="PROSITE" id="PS51471"/>
    </source>
</evidence>
<dbReference type="InterPro" id="IPR050295">
    <property type="entry name" value="Plant_2OG-oxidoreductases"/>
</dbReference>
<protein>
    <recommendedName>
        <fullName evidence="5">Fe2OG dioxygenase domain-containing protein</fullName>
    </recommendedName>
</protein>
<dbReference type="InterPro" id="IPR044861">
    <property type="entry name" value="IPNS-like_FE2OG_OXY"/>
</dbReference>
<dbReference type="GO" id="GO:0046872">
    <property type="term" value="F:metal ion binding"/>
    <property type="evidence" value="ECO:0007669"/>
    <property type="project" value="UniProtKB-KW"/>
</dbReference>
<feature type="non-terminal residue" evidence="6">
    <location>
        <position position="1"/>
    </location>
</feature>
<keyword evidence="4" id="KW-0472">Membrane</keyword>
<evidence type="ECO:0000256" key="4">
    <source>
        <dbReference type="SAM" id="Phobius"/>
    </source>
</evidence>
<accession>A0A087FWB5</accession>
<feature type="domain" description="Fe2OG dioxygenase" evidence="5">
    <location>
        <begin position="89"/>
        <end position="188"/>
    </location>
</feature>
<dbReference type="PROSITE" id="PS51471">
    <property type="entry name" value="FE2OG_OXY"/>
    <property type="match status" value="1"/>
</dbReference>
<dbReference type="eggNOG" id="KOG0143">
    <property type="taxonomic scope" value="Eukaryota"/>
</dbReference>
<dbReference type="SUPFAM" id="SSF51197">
    <property type="entry name" value="Clavaminate synthase-like"/>
    <property type="match status" value="1"/>
</dbReference>
<keyword evidence="3" id="KW-0560">Oxidoreductase</keyword>
<keyword evidence="4" id="KW-0812">Transmembrane</keyword>
<evidence type="ECO:0000256" key="3">
    <source>
        <dbReference type="RuleBase" id="RU003682"/>
    </source>
</evidence>
<dbReference type="GO" id="GO:0016491">
    <property type="term" value="F:oxidoreductase activity"/>
    <property type="evidence" value="ECO:0007669"/>
    <property type="project" value="UniProtKB-KW"/>
</dbReference>
<dbReference type="Pfam" id="PF03171">
    <property type="entry name" value="2OG-FeII_Oxy"/>
    <property type="match status" value="1"/>
</dbReference>
<dbReference type="InterPro" id="IPR027443">
    <property type="entry name" value="IPNS-like_sf"/>
</dbReference>